<evidence type="ECO:0000313" key="2">
    <source>
        <dbReference type="WBParaSite" id="ACRNAN_Path_1591.g6181.t1"/>
    </source>
</evidence>
<dbReference type="InterPro" id="IPR010463">
    <property type="entry name" value="DUF1057"/>
</dbReference>
<reference evidence="2" key="1">
    <citation type="submission" date="2022-11" db="UniProtKB">
        <authorList>
            <consortium name="WormBaseParasite"/>
        </authorList>
    </citation>
    <scope>IDENTIFICATION</scope>
</reference>
<dbReference type="WBParaSite" id="ACRNAN_Path_1591.g6181.t1">
    <property type="protein sequence ID" value="ACRNAN_Path_1591.g6181.t1"/>
    <property type="gene ID" value="ACRNAN_Path_1591.g6181"/>
</dbReference>
<dbReference type="AlphaFoldDB" id="A0A914C2I1"/>
<sequence>MDNLTFFFDRSHDDELQLFDNFLKEINDGTKHVSVNFTKDGHLLVKSQAYFIAKAIEAVFKADIDDEFP</sequence>
<accession>A0A914C2I1</accession>
<evidence type="ECO:0000313" key="1">
    <source>
        <dbReference type="Proteomes" id="UP000887540"/>
    </source>
</evidence>
<protein>
    <submittedName>
        <fullName evidence="2">Uncharacterized protein</fullName>
    </submittedName>
</protein>
<name>A0A914C2I1_9BILA</name>
<dbReference type="Pfam" id="PF06342">
    <property type="entry name" value="DUF1057"/>
    <property type="match status" value="1"/>
</dbReference>
<organism evidence="1 2">
    <name type="scientific">Acrobeloides nanus</name>
    <dbReference type="NCBI Taxonomy" id="290746"/>
    <lineage>
        <taxon>Eukaryota</taxon>
        <taxon>Metazoa</taxon>
        <taxon>Ecdysozoa</taxon>
        <taxon>Nematoda</taxon>
        <taxon>Chromadorea</taxon>
        <taxon>Rhabditida</taxon>
        <taxon>Tylenchina</taxon>
        <taxon>Cephalobomorpha</taxon>
        <taxon>Cephaloboidea</taxon>
        <taxon>Cephalobidae</taxon>
        <taxon>Acrobeloides</taxon>
    </lineage>
</organism>
<dbReference type="Proteomes" id="UP000887540">
    <property type="component" value="Unplaced"/>
</dbReference>
<proteinExistence type="predicted"/>
<keyword evidence="1" id="KW-1185">Reference proteome</keyword>